<reference evidence="1" key="1">
    <citation type="submission" date="2018-05" db="EMBL/GenBank/DDBJ databases">
        <authorList>
            <person name="Lanie J.A."/>
            <person name="Ng W.-L."/>
            <person name="Kazmierczak K.M."/>
            <person name="Andrzejewski T.M."/>
            <person name="Davidsen T.M."/>
            <person name="Wayne K.J."/>
            <person name="Tettelin H."/>
            <person name="Glass J.I."/>
            <person name="Rusch D."/>
            <person name="Podicherti R."/>
            <person name="Tsui H.-C.T."/>
            <person name="Winkler M.E."/>
        </authorList>
    </citation>
    <scope>NUCLEOTIDE SEQUENCE</scope>
</reference>
<sequence length="36" mass="4227">MNLQDKSLDKNNLLVKEKDEFQSIIFKIVNALFQVC</sequence>
<feature type="non-terminal residue" evidence="1">
    <location>
        <position position="36"/>
    </location>
</feature>
<proteinExistence type="predicted"/>
<protein>
    <submittedName>
        <fullName evidence="1">Uncharacterized protein</fullName>
    </submittedName>
</protein>
<dbReference type="EMBL" id="UINC01103365">
    <property type="protein sequence ID" value="SVC65686.1"/>
    <property type="molecule type" value="Genomic_DNA"/>
</dbReference>
<accession>A0A382NX95</accession>
<gene>
    <name evidence="1" type="ORF">METZ01_LOCUS318540</name>
</gene>
<evidence type="ECO:0000313" key="1">
    <source>
        <dbReference type="EMBL" id="SVC65686.1"/>
    </source>
</evidence>
<name>A0A382NX95_9ZZZZ</name>
<organism evidence="1">
    <name type="scientific">marine metagenome</name>
    <dbReference type="NCBI Taxonomy" id="408172"/>
    <lineage>
        <taxon>unclassified sequences</taxon>
        <taxon>metagenomes</taxon>
        <taxon>ecological metagenomes</taxon>
    </lineage>
</organism>
<dbReference type="AlphaFoldDB" id="A0A382NX95"/>